<feature type="transmembrane region" description="Helical" evidence="1">
    <location>
        <begin position="6"/>
        <end position="23"/>
    </location>
</feature>
<keyword evidence="2" id="KW-0732">Signal</keyword>
<evidence type="ECO:0000313" key="4">
    <source>
        <dbReference type="EMBL" id="KAK3762001.1"/>
    </source>
</evidence>
<keyword evidence="5" id="KW-1185">Reference proteome</keyword>
<evidence type="ECO:0000256" key="1">
    <source>
        <dbReference type="SAM" id="Phobius"/>
    </source>
</evidence>
<keyword evidence="1" id="KW-1133">Transmembrane helix</keyword>
<protein>
    <recommendedName>
        <fullName evidence="3">Copine C-terminal domain-containing protein</fullName>
    </recommendedName>
</protein>
<dbReference type="InterPro" id="IPR052079">
    <property type="entry name" value="E3_ligase/Copine_domain"/>
</dbReference>
<feature type="chain" id="PRO_5042088541" description="Copine C-terminal domain-containing protein" evidence="2">
    <location>
        <begin position="17"/>
        <end position="378"/>
    </location>
</feature>
<dbReference type="InterPro" id="IPR036465">
    <property type="entry name" value="vWFA_dom_sf"/>
</dbReference>
<dbReference type="Proteomes" id="UP001283361">
    <property type="component" value="Unassembled WGS sequence"/>
</dbReference>
<dbReference type="SUPFAM" id="SSF53300">
    <property type="entry name" value="vWA-like"/>
    <property type="match status" value="1"/>
</dbReference>
<evidence type="ECO:0000256" key="2">
    <source>
        <dbReference type="SAM" id="SignalP"/>
    </source>
</evidence>
<keyword evidence="1" id="KW-0472">Membrane</keyword>
<gene>
    <name evidence="4" type="ORF">RRG08_014803</name>
</gene>
<dbReference type="Pfam" id="PF07002">
    <property type="entry name" value="Copine"/>
    <property type="match status" value="2"/>
</dbReference>
<dbReference type="InterPro" id="IPR010734">
    <property type="entry name" value="Copine_C"/>
</dbReference>
<feature type="signal peptide" evidence="2">
    <location>
        <begin position="1"/>
        <end position="16"/>
    </location>
</feature>
<evidence type="ECO:0000313" key="5">
    <source>
        <dbReference type="Proteomes" id="UP001283361"/>
    </source>
</evidence>
<feature type="domain" description="Copine C-terminal" evidence="3">
    <location>
        <begin position="139"/>
        <end position="187"/>
    </location>
</feature>
<reference evidence="4" key="1">
    <citation type="journal article" date="2023" name="G3 (Bethesda)">
        <title>A reference genome for the long-term kleptoplast-retaining sea slug Elysia crispata morphotype clarki.</title>
        <authorList>
            <person name="Eastman K.E."/>
            <person name="Pendleton A.L."/>
            <person name="Shaikh M.A."/>
            <person name="Suttiyut T."/>
            <person name="Ogas R."/>
            <person name="Tomko P."/>
            <person name="Gavelis G."/>
            <person name="Widhalm J.R."/>
            <person name="Wisecaver J.H."/>
        </authorList>
    </citation>
    <scope>NUCLEOTIDE SEQUENCE</scope>
    <source>
        <strain evidence="4">ECLA1</strain>
    </source>
</reference>
<sequence>MTFWSCLFYTLANIVAVFLHWLYQREKAQLEQNGASNDDKDHSNSISSSGTIRYFNDNNNAYKNKKRFFTTASSVASFLGVSSNKNNNFFAFEDHFFNFEDVAKACRRAGLETCGLIVGVDFSASNEWQGRKTFSGQNLHAVASKGKVMNPYQKVISIIGRTLESFDEDNLIPAFGFGDSVSKGRSVFSFKDRTAAEKAGSHGGGLGERLRLWGRRGRGAAGGGEGGEFGGHTPCKGFSEVLQQYEDIAQSITLGGPTDFAPIIHKAVEIVKKLKKYHILIVIADGQVVEQLSTAQAIVEASYFPLSIVMVGVGDGPWDTMEQFDDLLPERHFDNFQFVNFHAVVEKNRKQTEANFALHAMMEIPYQYKTIKALGYLD</sequence>
<dbReference type="EMBL" id="JAWDGP010004777">
    <property type="protein sequence ID" value="KAK3762001.1"/>
    <property type="molecule type" value="Genomic_DNA"/>
</dbReference>
<dbReference type="PANTHER" id="PTHR45751:SF53">
    <property type="entry name" value="VWFA DOMAIN-CONTAINING PROTEIN"/>
    <property type="match status" value="1"/>
</dbReference>
<comment type="caution">
    <text evidence="4">The sequence shown here is derived from an EMBL/GenBank/DDBJ whole genome shotgun (WGS) entry which is preliminary data.</text>
</comment>
<dbReference type="GO" id="GO:0005634">
    <property type="term" value="C:nucleus"/>
    <property type="evidence" value="ECO:0007669"/>
    <property type="project" value="TreeGrafter"/>
</dbReference>
<dbReference type="PANTHER" id="PTHR45751">
    <property type="entry name" value="COPINE FAMILY PROTEIN 1"/>
    <property type="match status" value="1"/>
</dbReference>
<proteinExistence type="predicted"/>
<dbReference type="GO" id="GO:0016567">
    <property type="term" value="P:protein ubiquitination"/>
    <property type="evidence" value="ECO:0007669"/>
    <property type="project" value="TreeGrafter"/>
</dbReference>
<feature type="domain" description="Copine C-terminal" evidence="3">
    <location>
        <begin position="233"/>
        <end position="374"/>
    </location>
</feature>
<organism evidence="4 5">
    <name type="scientific">Elysia crispata</name>
    <name type="common">lettuce slug</name>
    <dbReference type="NCBI Taxonomy" id="231223"/>
    <lineage>
        <taxon>Eukaryota</taxon>
        <taxon>Metazoa</taxon>
        <taxon>Spiralia</taxon>
        <taxon>Lophotrochozoa</taxon>
        <taxon>Mollusca</taxon>
        <taxon>Gastropoda</taxon>
        <taxon>Heterobranchia</taxon>
        <taxon>Euthyneura</taxon>
        <taxon>Panpulmonata</taxon>
        <taxon>Sacoglossa</taxon>
        <taxon>Placobranchoidea</taxon>
        <taxon>Plakobranchidae</taxon>
        <taxon>Elysia</taxon>
    </lineage>
</organism>
<keyword evidence="1" id="KW-0812">Transmembrane</keyword>
<name>A0AAE1D980_9GAST</name>
<dbReference type="GO" id="GO:0004842">
    <property type="term" value="F:ubiquitin-protein transferase activity"/>
    <property type="evidence" value="ECO:0007669"/>
    <property type="project" value="TreeGrafter"/>
</dbReference>
<accession>A0AAE1D980</accession>
<evidence type="ECO:0000259" key="3">
    <source>
        <dbReference type="Pfam" id="PF07002"/>
    </source>
</evidence>
<dbReference type="AlphaFoldDB" id="A0AAE1D980"/>